<organism evidence="1 2">
    <name type="scientific">Dovyalis caffra</name>
    <dbReference type="NCBI Taxonomy" id="77055"/>
    <lineage>
        <taxon>Eukaryota</taxon>
        <taxon>Viridiplantae</taxon>
        <taxon>Streptophyta</taxon>
        <taxon>Embryophyta</taxon>
        <taxon>Tracheophyta</taxon>
        <taxon>Spermatophyta</taxon>
        <taxon>Magnoliopsida</taxon>
        <taxon>eudicotyledons</taxon>
        <taxon>Gunneridae</taxon>
        <taxon>Pentapetalae</taxon>
        <taxon>rosids</taxon>
        <taxon>fabids</taxon>
        <taxon>Malpighiales</taxon>
        <taxon>Salicaceae</taxon>
        <taxon>Flacourtieae</taxon>
        <taxon>Dovyalis</taxon>
    </lineage>
</organism>
<protein>
    <submittedName>
        <fullName evidence="1">Uncharacterized protein</fullName>
    </submittedName>
</protein>
<reference evidence="1 2" key="1">
    <citation type="submission" date="2024-01" db="EMBL/GenBank/DDBJ databases">
        <authorList>
            <person name="Waweru B."/>
        </authorList>
    </citation>
    <scope>NUCLEOTIDE SEQUENCE [LARGE SCALE GENOMIC DNA]</scope>
</reference>
<evidence type="ECO:0000313" key="1">
    <source>
        <dbReference type="EMBL" id="CAK7323000.1"/>
    </source>
</evidence>
<proteinExistence type="predicted"/>
<accession>A0AAV1QQ84</accession>
<sequence length="55" mass="6120">MGMARYCLMYFGELTLVDPSVHGHNQPHYHTLCPSVSGVALHHPSPSLPLHVLRD</sequence>
<gene>
    <name evidence="1" type="ORF">DCAF_LOCUS614</name>
</gene>
<feature type="non-terminal residue" evidence="1">
    <location>
        <position position="55"/>
    </location>
</feature>
<name>A0AAV1QQ84_9ROSI</name>
<dbReference type="Proteomes" id="UP001314170">
    <property type="component" value="Unassembled WGS sequence"/>
</dbReference>
<comment type="caution">
    <text evidence="1">The sequence shown here is derived from an EMBL/GenBank/DDBJ whole genome shotgun (WGS) entry which is preliminary data.</text>
</comment>
<dbReference type="AlphaFoldDB" id="A0AAV1QQ84"/>
<dbReference type="EMBL" id="CAWUPB010000058">
    <property type="protein sequence ID" value="CAK7323000.1"/>
    <property type="molecule type" value="Genomic_DNA"/>
</dbReference>
<evidence type="ECO:0000313" key="2">
    <source>
        <dbReference type="Proteomes" id="UP001314170"/>
    </source>
</evidence>
<keyword evidence="2" id="KW-1185">Reference proteome</keyword>